<keyword evidence="1" id="KW-0812">Transmembrane</keyword>
<evidence type="ECO:0000313" key="3">
    <source>
        <dbReference type="Proteomes" id="UP001515780"/>
    </source>
</evidence>
<comment type="caution">
    <text evidence="2">The sequence shown here is derived from an EMBL/GenBank/DDBJ whole genome shotgun (WGS) entry which is preliminary data.</text>
</comment>
<proteinExistence type="predicted"/>
<organism evidence="2 3">
    <name type="scientific">Candidatus Pantoea communis</name>
    <dbReference type="NCBI Taxonomy" id="2608354"/>
    <lineage>
        <taxon>Bacteria</taxon>
        <taxon>Pseudomonadati</taxon>
        <taxon>Pseudomonadota</taxon>
        <taxon>Gammaproteobacteria</taxon>
        <taxon>Enterobacterales</taxon>
        <taxon>Erwiniaceae</taxon>
        <taxon>Pantoea</taxon>
    </lineage>
</organism>
<protein>
    <recommendedName>
        <fullName evidence="4">Phage abortive infection protein</fullName>
    </recommendedName>
</protein>
<name>A0ABX0RRX3_9GAMM</name>
<evidence type="ECO:0000313" key="2">
    <source>
        <dbReference type="EMBL" id="NIG19346.1"/>
    </source>
</evidence>
<gene>
    <name evidence="2" type="ORF">F3J37_11755</name>
</gene>
<keyword evidence="1" id="KW-0472">Membrane</keyword>
<dbReference type="Proteomes" id="UP001515780">
    <property type="component" value="Unassembled WGS sequence"/>
</dbReference>
<evidence type="ECO:0008006" key="4">
    <source>
        <dbReference type="Google" id="ProtNLM"/>
    </source>
</evidence>
<reference evidence="2 3" key="1">
    <citation type="journal article" date="2019" name="bioRxiv">
        <title>Bacteria contribute to plant secondary compound degradation in a generalist herbivore system.</title>
        <authorList>
            <person name="Francoeur C.B."/>
            <person name="Khadempour L."/>
            <person name="Moreira-Soto R.D."/>
            <person name="Gotting K."/>
            <person name="Book A.J."/>
            <person name="Pinto-Tomas A.A."/>
            <person name="Keefover-Ring K."/>
            <person name="Currie C.R."/>
        </authorList>
    </citation>
    <scope>NUCLEOTIDE SEQUENCE [LARGE SCALE GENOMIC DNA]</scope>
    <source>
        <strain evidence="2">Al-1710</strain>
    </source>
</reference>
<sequence length="216" mass="25082">MKRTFWILVVFVYLLPIVFYASVFGIGIWKSHDDWAKMGSALGGIYSPLIAFTTLLLLFRQQQFNEESHKQKMDADFIRDANSKCESYITLAGAQCAKIEKTKLVEFQGLLELYVSLDTEDKRFNVLMKLNTHFRPQLTSLARAGSTIHHMRKSKVDLTGQVSDLRMYAASLIDIDLLLSYDQFHRFYQNDDSYYSFEPSPDEIERIDSEYQKNKS</sequence>
<dbReference type="EMBL" id="VWXC01000007">
    <property type="protein sequence ID" value="NIG19346.1"/>
    <property type="molecule type" value="Genomic_DNA"/>
</dbReference>
<feature type="transmembrane region" description="Helical" evidence="1">
    <location>
        <begin position="41"/>
        <end position="59"/>
    </location>
</feature>
<keyword evidence="1" id="KW-1133">Transmembrane helix</keyword>
<evidence type="ECO:0000256" key="1">
    <source>
        <dbReference type="SAM" id="Phobius"/>
    </source>
</evidence>
<dbReference type="RefSeq" id="WP_166933542.1">
    <property type="nucleotide sequence ID" value="NZ_VWXC01000007.1"/>
</dbReference>
<keyword evidence="3" id="KW-1185">Reference proteome</keyword>
<feature type="transmembrane region" description="Helical" evidence="1">
    <location>
        <begin position="5"/>
        <end position="29"/>
    </location>
</feature>
<accession>A0ABX0RRX3</accession>